<reference evidence="2" key="1">
    <citation type="submission" date="2021-02" db="EMBL/GenBank/DDBJ databases">
        <authorList>
            <person name="Nowell W R."/>
        </authorList>
    </citation>
    <scope>NUCLEOTIDE SEQUENCE</scope>
</reference>
<dbReference type="EMBL" id="CAJNOJ010000003">
    <property type="protein sequence ID" value="CAF0732131.1"/>
    <property type="molecule type" value="Genomic_DNA"/>
</dbReference>
<feature type="compositionally biased region" description="Basic residues" evidence="1">
    <location>
        <begin position="7"/>
        <end position="19"/>
    </location>
</feature>
<proteinExistence type="predicted"/>
<protein>
    <submittedName>
        <fullName evidence="2">Uncharacterized protein</fullName>
    </submittedName>
</protein>
<feature type="region of interest" description="Disordered" evidence="1">
    <location>
        <begin position="69"/>
        <end position="110"/>
    </location>
</feature>
<dbReference type="OrthoDB" id="10568575at2759"/>
<evidence type="ECO:0000313" key="2">
    <source>
        <dbReference type="EMBL" id="CAF0732131.1"/>
    </source>
</evidence>
<feature type="compositionally biased region" description="Basic residues" evidence="1">
    <location>
        <begin position="99"/>
        <end position="110"/>
    </location>
</feature>
<evidence type="ECO:0000256" key="1">
    <source>
        <dbReference type="SAM" id="MobiDB-lite"/>
    </source>
</evidence>
<organism evidence="2 3">
    <name type="scientific">Adineta ricciae</name>
    <name type="common">Rotifer</name>
    <dbReference type="NCBI Taxonomy" id="249248"/>
    <lineage>
        <taxon>Eukaryota</taxon>
        <taxon>Metazoa</taxon>
        <taxon>Spiralia</taxon>
        <taxon>Gnathifera</taxon>
        <taxon>Rotifera</taxon>
        <taxon>Eurotatoria</taxon>
        <taxon>Bdelloidea</taxon>
        <taxon>Adinetida</taxon>
        <taxon>Adinetidae</taxon>
        <taxon>Adineta</taxon>
    </lineage>
</organism>
<feature type="region of interest" description="Disordered" evidence="1">
    <location>
        <begin position="1"/>
        <end position="29"/>
    </location>
</feature>
<feature type="compositionally biased region" description="Polar residues" evidence="1">
    <location>
        <begin position="70"/>
        <end position="80"/>
    </location>
</feature>
<dbReference type="AlphaFoldDB" id="A0A813MZV3"/>
<name>A0A813MZV3_ADIRI</name>
<sequence length="110" mass="12624">MATHHSSTSKKKSSHHGQHAARDGHTGMSFETEQHFVNVRNKIAHYVDEQEAFELRDFFDEIFVDGKPVSKSQIKSSTPMASRKDLARHDFKTPQPVRREKKQPSKSHAK</sequence>
<accession>A0A813MZV3</accession>
<feature type="compositionally biased region" description="Basic and acidic residues" evidence="1">
    <location>
        <begin position="82"/>
        <end position="92"/>
    </location>
</feature>
<comment type="caution">
    <text evidence="2">The sequence shown here is derived from an EMBL/GenBank/DDBJ whole genome shotgun (WGS) entry which is preliminary data.</text>
</comment>
<evidence type="ECO:0000313" key="3">
    <source>
        <dbReference type="Proteomes" id="UP000663852"/>
    </source>
</evidence>
<gene>
    <name evidence="2" type="ORF">EDS130_LOCUS1168</name>
</gene>
<dbReference type="Proteomes" id="UP000663852">
    <property type="component" value="Unassembled WGS sequence"/>
</dbReference>